<dbReference type="Proteomes" id="UP000006352">
    <property type="component" value="Unassembled WGS sequence"/>
</dbReference>
<dbReference type="EMBL" id="HE797005">
    <property type="protein sequence ID" value="CCM00799.1"/>
    <property type="molecule type" value="Genomic_DNA"/>
</dbReference>
<dbReference type="RefSeq" id="XP_012180082.1">
    <property type="nucleotide sequence ID" value="XM_012324692.1"/>
</dbReference>
<name>J4H228_9APHY</name>
<organism evidence="2 3">
    <name type="scientific">Fibroporia radiculosa</name>
    <dbReference type="NCBI Taxonomy" id="599839"/>
    <lineage>
        <taxon>Eukaryota</taxon>
        <taxon>Fungi</taxon>
        <taxon>Dikarya</taxon>
        <taxon>Basidiomycota</taxon>
        <taxon>Agaricomycotina</taxon>
        <taxon>Agaricomycetes</taxon>
        <taxon>Polyporales</taxon>
        <taxon>Fibroporiaceae</taxon>
        <taxon>Fibroporia</taxon>
    </lineage>
</organism>
<gene>
    <name evidence="2" type="ORF">FIBRA_02841</name>
</gene>
<feature type="coiled-coil region" evidence="1">
    <location>
        <begin position="187"/>
        <end position="214"/>
    </location>
</feature>
<dbReference type="AlphaFoldDB" id="J4H228"/>
<protein>
    <submittedName>
        <fullName evidence="2">Uncharacterized protein</fullName>
    </submittedName>
</protein>
<evidence type="ECO:0000313" key="2">
    <source>
        <dbReference type="EMBL" id="CCM00799.1"/>
    </source>
</evidence>
<dbReference type="HOGENOM" id="CLU_051707_1_0_1"/>
<dbReference type="OrthoDB" id="3173702at2759"/>
<dbReference type="Gene3D" id="1.20.1170.10">
    <property type="match status" value="1"/>
</dbReference>
<keyword evidence="3" id="KW-1185">Reference proteome</keyword>
<dbReference type="InParanoid" id="J4H228"/>
<evidence type="ECO:0000256" key="1">
    <source>
        <dbReference type="SAM" id="Coils"/>
    </source>
</evidence>
<accession>J4H228</accession>
<reference evidence="2 3" key="1">
    <citation type="journal article" date="2012" name="Appl. Environ. Microbiol.">
        <title>Short-read sequencing for genomic analysis of the brown rot fungus Fibroporia radiculosa.</title>
        <authorList>
            <person name="Tang J.D."/>
            <person name="Perkins A.D."/>
            <person name="Sonstegard T.S."/>
            <person name="Schroeder S.G."/>
            <person name="Burgess S.C."/>
            <person name="Diehl S.V."/>
        </authorList>
    </citation>
    <scope>NUCLEOTIDE SEQUENCE [LARGE SCALE GENOMIC DNA]</scope>
    <source>
        <strain evidence="2 3">TFFH 294</strain>
    </source>
</reference>
<keyword evidence="1" id="KW-0175">Coiled coil</keyword>
<sequence length="389" mass="44308">MATTTPPTYEEALAEAQRLLAQPVTVGDKIQFAKDAIKVLDDDSQVKKFEEEIENIGTAAVQIDQAFDRVARAFQDMVDKHGSDFPEIAGYKGEWNAYKGRWVTYLWNSRNVASEMSAVLTRYDQVFLNLIDNIKTDGDRQDVIKELGNFSGENHGTAAQMSANFTNLEADVRGFGARFETYLEQKKVQLEQMATSLKADIDTLQGQIKTWNEKACFPHYEDLFLDDAYTLFLCSFRLLLVFCQWAPDWLSRYDRSSRHHFWTLIITGSTVAYFIYQRVKAEHDLNDKKAELVEVNRKQSGLAEIKTQFDGLKPDIALICEKLVIFGNIWQSVSAQCADFGQHLQKGMDALNDEEFRLQVTLARKTCTPLRNGLNNYATSLDQSTLQKV</sequence>
<evidence type="ECO:0000313" key="3">
    <source>
        <dbReference type="Proteomes" id="UP000006352"/>
    </source>
</evidence>
<proteinExistence type="predicted"/>
<dbReference type="GeneID" id="24095710"/>